<keyword evidence="2" id="KW-1185">Reference proteome</keyword>
<dbReference type="Proteomes" id="UP001220324">
    <property type="component" value="Unassembled WGS sequence"/>
</dbReference>
<dbReference type="EMBL" id="JAQIZZ010000006">
    <property type="protein sequence ID" value="KAJ5538328.1"/>
    <property type="molecule type" value="Genomic_DNA"/>
</dbReference>
<dbReference type="InterPro" id="IPR016181">
    <property type="entry name" value="Acyl_CoA_acyltransferase"/>
</dbReference>
<evidence type="ECO:0008006" key="3">
    <source>
        <dbReference type="Google" id="ProtNLM"/>
    </source>
</evidence>
<dbReference type="AlphaFoldDB" id="A0AAD6CTI2"/>
<proteinExistence type="predicted"/>
<dbReference type="Gene3D" id="3.40.630.30">
    <property type="match status" value="1"/>
</dbReference>
<name>A0AAD6CTI2_9EURO</name>
<dbReference type="PANTHER" id="PTHR43441:SF5">
    <property type="entry name" value="FAMILY ACETYLTRANSFERASE, PUTATIVE-RELATED"/>
    <property type="match status" value="1"/>
</dbReference>
<accession>A0AAD6CTI2</accession>
<protein>
    <recommendedName>
        <fullName evidence="3">N-acetyltransferase domain-containing protein</fullName>
    </recommendedName>
</protein>
<dbReference type="CDD" id="cd04301">
    <property type="entry name" value="NAT_SF"/>
    <property type="match status" value="1"/>
</dbReference>
<gene>
    <name evidence="1" type="ORF">N7494_007807</name>
</gene>
<dbReference type="InterPro" id="IPR051908">
    <property type="entry name" value="Ribosomal_N-acetyltransferase"/>
</dbReference>
<organism evidence="1 2">
    <name type="scientific">Penicillium frequentans</name>
    <dbReference type="NCBI Taxonomy" id="3151616"/>
    <lineage>
        <taxon>Eukaryota</taxon>
        <taxon>Fungi</taxon>
        <taxon>Dikarya</taxon>
        <taxon>Ascomycota</taxon>
        <taxon>Pezizomycotina</taxon>
        <taxon>Eurotiomycetes</taxon>
        <taxon>Eurotiomycetidae</taxon>
        <taxon>Eurotiales</taxon>
        <taxon>Aspergillaceae</taxon>
        <taxon>Penicillium</taxon>
    </lineage>
</organism>
<evidence type="ECO:0000313" key="1">
    <source>
        <dbReference type="EMBL" id="KAJ5538328.1"/>
    </source>
</evidence>
<evidence type="ECO:0000313" key="2">
    <source>
        <dbReference type="Proteomes" id="UP001220324"/>
    </source>
</evidence>
<dbReference type="GO" id="GO:0008999">
    <property type="term" value="F:protein-N-terminal-alanine acetyltransferase activity"/>
    <property type="evidence" value="ECO:0007669"/>
    <property type="project" value="TreeGrafter"/>
</dbReference>
<reference evidence="1 2" key="1">
    <citation type="journal article" date="2023" name="IMA Fungus">
        <title>Comparative genomic study of the Penicillium genus elucidates a diverse pangenome and 15 lateral gene transfer events.</title>
        <authorList>
            <person name="Petersen C."/>
            <person name="Sorensen T."/>
            <person name="Nielsen M.R."/>
            <person name="Sondergaard T.E."/>
            <person name="Sorensen J.L."/>
            <person name="Fitzpatrick D.A."/>
            <person name="Frisvad J.C."/>
            <person name="Nielsen K.L."/>
        </authorList>
    </citation>
    <scope>NUCLEOTIDE SEQUENCE [LARGE SCALE GENOMIC DNA]</scope>
    <source>
        <strain evidence="1 2">IBT 35679</strain>
    </source>
</reference>
<comment type="caution">
    <text evidence="1">The sequence shown here is derived from an EMBL/GenBank/DDBJ whole genome shotgun (WGS) entry which is preliminary data.</text>
</comment>
<dbReference type="PANTHER" id="PTHR43441">
    <property type="entry name" value="RIBOSOMAL-PROTEIN-SERINE ACETYLTRANSFERASE"/>
    <property type="match status" value="1"/>
</dbReference>
<dbReference type="GO" id="GO:1990189">
    <property type="term" value="F:protein N-terminal-serine acetyltransferase activity"/>
    <property type="evidence" value="ECO:0007669"/>
    <property type="project" value="TreeGrafter"/>
</dbReference>
<dbReference type="SUPFAM" id="SSF55729">
    <property type="entry name" value="Acyl-CoA N-acyltransferases (Nat)"/>
    <property type="match status" value="1"/>
</dbReference>
<sequence>MPKTSTFPFPTHDISNDRIKLTPFNPDHHGPTFIHHAIAAPEIFSHMSINPWNSLSDLQSAFYNSHDRHILSYANPESFAYAIIDKTKPPSSDDAEGELAGTISYIKTSPTHLSTELGFVVVLPPYQRSHVAANAVGLLLLNAFAAKEEGGVRLAEKMGFERIGVTKWHMRFIKGAIMGKVGHGRGLPPGSDPEDLWRDTVELSLSWEDWLGGGEEKARLVMDR</sequence>